<evidence type="ECO:0000313" key="4">
    <source>
        <dbReference type="EMBL" id="CDH06964.1"/>
    </source>
</evidence>
<gene>
    <name evidence="4" type="ORF">XBO1_2500009</name>
</gene>
<name>A0A077P7U8_XENBV</name>
<dbReference type="SUPFAM" id="SSF52283">
    <property type="entry name" value="Formate/glycerate dehydrogenase catalytic domain-like"/>
    <property type="match status" value="1"/>
</dbReference>
<dbReference type="EMBL" id="CBSX010000169">
    <property type="protein sequence ID" value="CDH06964.1"/>
    <property type="molecule type" value="Genomic_DNA"/>
</dbReference>
<dbReference type="GO" id="GO:0016618">
    <property type="term" value="F:hydroxypyruvate reductase [NAD(P)H] activity"/>
    <property type="evidence" value="ECO:0007669"/>
    <property type="project" value="TreeGrafter"/>
</dbReference>
<sequence length="320" mass="35928">MKKKHNSTLLLTGCSLSKEQYYRYEKNYQRIIELPQPISKSAILAQGACVTDYILGGPEYIDDAALKNFPKLQRLVLLGTGIPSFVDQKAAKEHGVLVMNTPHMNVQSVAEFALSMIITCASGAPAAAEHVREGSSWPQQAWKTLNEQHIGIFGMGHIGQALVEKLYALGARQLTYTSQSRKPQLEERYALRFVTQKELLNECDSVSLHLSYNEQTHHLINQSALQKCNPRLRLLCFSNPHVIDPKAARAALLKGNLKQLYMDGYYREWQENLGQNHDPEGLLNLPRERFWATSHLAAQTNRAIECQLAAALDLLHPGTN</sequence>
<dbReference type="GO" id="GO:0051287">
    <property type="term" value="F:NAD binding"/>
    <property type="evidence" value="ECO:0007669"/>
    <property type="project" value="InterPro"/>
</dbReference>
<dbReference type="Gene3D" id="3.40.50.720">
    <property type="entry name" value="NAD(P)-binding Rossmann-like Domain"/>
    <property type="match status" value="2"/>
</dbReference>
<comment type="caution">
    <text evidence="4">The sequence shown here is derived from an EMBL/GenBank/DDBJ whole genome shotgun (WGS) entry which is preliminary data.</text>
</comment>
<keyword evidence="1" id="KW-0560">Oxidoreductase</keyword>
<dbReference type="GO" id="GO:0005829">
    <property type="term" value="C:cytosol"/>
    <property type="evidence" value="ECO:0007669"/>
    <property type="project" value="TreeGrafter"/>
</dbReference>
<dbReference type="Proteomes" id="UP000028483">
    <property type="component" value="Unassembled WGS sequence"/>
</dbReference>
<evidence type="ECO:0000259" key="3">
    <source>
        <dbReference type="Pfam" id="PF02826"/>
    </source>
</evidence>
<organism evidence="4">
    <name type="scientific">Xenorhabdus bovienii str. oregonense</name>
    <dbReference type="NCBI Taxonomy" id="1398202"/>
    <lineage>
        <taxon>Bacteria</taxon>
        <taxon>Pseudomonadati</taxon>
        <taxon>Pseudomonadota</taxon>
        <taxon>Gammaproteobacteria</taxon>
        <taxon>Enterobacterales</taxon>
        <taxon>Morganellaceae</taxon>
        <taxon>Xenorhabdus</taxon>
    </lineage>
</organism>
<dbReference type="Pfam" id="PF02826">
    <property type="entry name" value="2-Hacid_dh_C"/>
    <property type="match status" value="1"/>
</dbReference>
<dbReference type="InterPro" id="IPR050223">
    <property type="entry name" value="D-isomer_2-hydroxyacid_DH"/>
</dbReference>
<dbReference type="AlphaFoldDB" id="A0A077P7U8"/>
<dbReference type="SUPFAM" id="SSF51735">
    <property type="entry name" value="NAD(P)-binding Rossmann-fold domains"/>
    <property type="match status" value="1"/>
</dbReference>
<evidence type="ECO:0000256" key="2">
    <source>
        <dbReference type="ARBA" id="ARBA00023027"/>
    </source>
</evidence>
<dbReference type="PROSITE" id="PS00065">
    <property type="entry name" value="D_2_HYDROXYACID_DH_1"/>
    <property type="match status" value="1"/>
</dbReference>
<dbReference type="InterPro" id="IPR029752">
    <property type="entry name" value="D-isomer_DH_CS1"/>
</dbReference>
<dbReference type="InterPro" id="IPR036291">
    <property type="entry name" value="NAD(P)-bd_dom_sf"/>
</dbReference>
<dbReference type="RefSeq" id="WP_038258579.1">
    <property type="nucleotide sequence ID" value="NZ_CAWLUU010000218.1"/>
</dbReference>
<dbReference type="GO" id="GO:0030267">
    <property type="term" value="F:glyoxylate reductase (NADPH) activity"/>
    <property type="evidence" value="ECO:0007669"/>
    <property type="project" value="TreeGrafter"/>
</dbReference>
<dbReference type="HOGENOM" id="CLU_868636_0_0_6"/>
<dbReference type="PANTHER" id="PTHR10996">
    <property type="entry name" value="2-HYDROXYACID DEHYDROGENASE-RELATED"/>
    <property type="match status" value="1"/>
</dbReference>
<reference evidence="4" key="1">
    <citation type="submission" date="2013-07" db="EMBL/GenBank/DDBJ databases">
        <title>Sub-species coevolution in mutualistic symbiosis.</title>
        <authorList>
            <person name="Murfin K."/>
            <person name="Klassen J."/>
            <person name="Lee M."/>
            <person name="Forst S."/>
            <person name="Stock P."/>
            <person name="Goodrich-Blair H."/>
        </authorList>
    </citation>
    <scope>NUCLEOTIDE SEQUENCE [LARGE SCALE GENOMIC DNA]</scope>
    <source>
        <strain evidence="4">Oregonense</strain>
    </source>
</reference>
<keyword evidence="2" id="KW-0520">NAD</keyword>
<feature type="domain" description="D-isomer specific 2-hydroxyacid dehydrogenase NAD-binding" evidence="3">
    <location>
        <begin position="115"/>
        <end position="297"/>
    </location>
</feature>
<proteinExistence type="predicted"/>
<accession>A0A077P7U8</accession>
<evidence type="ECO:0000256" key="1">
    <source>
        <dbReference type="ARBA" id="ARBA00023002"/>
    </source>
</evidence>
<dbReference type="InterPro" id="IPR006140">
    <property type="entry name" value="D-isomer_DH_NAD-bd"/>
</dbReference>
<protein>
    <recommendedName>
        <fullName evidence="3">D-isomer specific 2-hydroxyacid dehydrogenase NAD-binding domain-containing protein</fullName>
    </recommendedName>
</protein>
<dbReference type="PANTHER" id="PTHR10996:SF178">
    <property type="entry name" value="2-HYDROXYACID DEHYDROGENASE YGL185C-RELATED"/>
    <property type="match status" value="1"/>
</dbReference>